<protein>
    <submittedName>
        <fullName evidence="7">DgyrCDS896</fullName>
    </submittedName>
</protein>
<sequence>MNADSTQQNNDDNPLISDKRKGGWPKGKKRRKAMRDTNAPKQPLNGYVRFLNERREQVRQENPNLSFTEVTKLLGAEWTKLDKDQKQMYLDEAIKDKERFQKEWTEYQKTDAYKKFLEMQKSDKSNNSQGDSKNSKEPDNRAVLDVPIFTEEFLDLNKTREGEVRQLRKLNTEMEEQVSVLQTHSENLQSDVERLKTETDQARASNNALQQHLNALKLTLATNLSSVVLPGFNETLTMDNVDMFMAKLHSLILDAPEENESLIATVRDVISRLSFPLEPQ</sequence>
<dbReference type="SMART" id="SM00398">
    <property type="entry name" value="HMG"/>
    <property type="match status" value="1"/>
</dbReference>
<evidence type="ECO:0000256" key="4">
    <source>
        <dbReference type="SAM" id="Coils"/>
    </source>
</evidence>
<dbReference type="Gene3D" id="1.10.30.10">
    <property type="entry name" value="High mobility group box domain"/>
    <property type="match status" value="1"/>
</dbReference>
<evidence type="ECO:0000256" key="2">
    <source>
        <dbReference type="ARBA" id="ARBA00023242"/>
    </source>
</evidence>
<dbReference type="PRINTS" id="PR00886">
    <property type="entry name" value="HIGHMOBLTY12"/>
</dbReference>
<feature type="DNA-binding region" description="HMG box" evidence="3">
    <location>
        <begin position="40"/>
        <end position="108"/>
    </location>
</feature>
<dbReference type="PROSITE" id="PS50118">
    <property type="entry name" value="HMG_BOX_2"/>
    <property type="match status" value="1"/>
</dbReference>
<dbReference type="GO" id="GO:0003677">
    <property type="term" value="F:DNA binding"/>
    <property type="evidence" value="ECO:0007669"/>
    <property type="project" value="UniProtKB-UniRule"/>
</dbReference>
<dbReference type="OrthoDB" id="3213154at2759"/>
<keyword evidence="2 3" id="KW-0539">Nucleus</keyword>
<feature type="compositionally biased region" description="Basic residues" evidence="5">
    <location>
        <begin position="22"/>
        <end position="33"/>
    </location>
</feature>
<evidence type="ECO:0000256" key="1">
    <source>
        <dbReference type="ARBA" id="ARBA00023125"/>
    </source>
</evidence>
<dbReference type="AlphaFoldDB" id="A0A7I8V7G6"/>
<dbReference type="PANTHER" id="PTHR46040">
    <property type="entry name" value="HIGH MOBILITY GROUP PROTEIN 2"/>
    <property type="match status" value="1"/>
</dbReference>
<evidence type="ECO:0000256" key="5">
    <source>
        <dbReference type="SAM" id="MobiDB-lite"/>
    </source>
</evidence>
<dbReference type="SUPFAM" id="SSF47095">
    <property type="entry name" value="HMG-box"/>
    <property type="match status" value="1"/>
</dbReference>
<dbReference type="InterPro" id="IPR009071">
    <property type="entry name" value="HMG_box_dom"/>
</dbReference>
<dbReference type="GO" id="GO:0005634">
    <property type="term" value="C:nucleus"/>
    <property type="evidence" value="ECO:0007669"/>
    <property type="project" value="UniProtKB-UniRule"/>
</dbReference>
<dbReference type="InterPro" id="IPR036910">
    <property type="entry name" value="HMG_box_dom_sf"/>
</dbReference>
<reference evidence="7 8" key="1">
    <citation type="submission" date="2020-08" db="EMBL/GenBank/DDBJ databases">
        <authorList>
            <person name="Hejnol A."/>
        </authorList>
    </citation>
    <scope>NUCLEOTIDE SEQUENCE [LARGE SCALE GENOMIC DNA]</scope>
</reference>
<dbReference type="InterPro" id="IPR051965">
    <property type="entry name" value="ChromReg_NeuronalGeneExpr"/>
</dbReference>
<evidence type="ECO:0000313" key="8">
    <source>
        <dbReference type="Proteomes" id="UP000549394"/>
    </source>
</evidence>
<gene>
    <name evidence="7" type="ORF">DGYR_LOCUS869</name>
</gene>
<accession>A0A7I8V7G6</accession>
<comment type="caution">
    <text evidence="7">The sequence shown here is derived from an EMBL/GenBank/DDBJ whole genome shotgun (WGS) entry which is preliminary data.</text>
</comment>
<feature type="coiled-coil region" evidence="4">
    <location>
        <begin position="157"/>
        <end position="212"/>
    </location>
</feature>
<keyword evidence="4" id="KW-0175">Coiled coil</keyword>
<dbReference type="GO" id="GO:0010468">
    <property type="term" value="P:regulation of gene expression"/>
    <property type="evidence" value="ECO:0007669"/>
    <property type="project" value="TreeGrafter"/>
</dbReference>
<dbReference type="CDD" id="cd21980">
    <property type="entry name" value="HMG-box_HMG20"/>
    <property type="match status" value="1"/>
</dbReference>
<dbReference type="Pfam" id="PF00505">
    <property type="entry name" value="HMG_box"/>
    <property type="match status" value="1"/>
</dbReference>
<evidence type="ECO:0000313" key="7">
    <source>
        <dbReference type="EMBL" id="CAD5111601.1"/>
    </source>
</evidence>
<evidence type="ECO:0000259" key="6">
    <source>
        <dbReference type="PROSITE" id="PS50118"/>
    </source>
</evidence>
<feature type="compositionally biased region" description="Polar residues" evidence="5">
    <location>
        <begin position="1"/>
        <end position="12"/>
    </location>
</feature>
<evidence type="ECO:0000256" key="3">
    <source>
        <dbReference type="PROSITE-ProRule" id="PRU00267"/>
    </source>
</evidence>
<feature type="domain" description="HMG box" evidence="6">
    <location>
        <begin position="40"/>
        <end position="108"/>
    </location>
</feature>
<dbReference type="PANTHER" id="PTHR46040:SF3">
    <property type="entry name" value="HIGH MOBILITY GROUP PROTEIN 2"/>
    <property type="match status" value="1"/>
</dbReference>
<feature type="region of interest" description="Disordered" evidence="5">
    <location>
        <begin position="119"/>
        <end position="142"/>
    </location>
</feature>
<name>A0A7I8V7G6_9ANNE</name>
<dbReference type="Proteomes" id="UP000549394">
    <property type="component" value="Unassembled WGS sequence"/>
</dbReference>
<organism evidence="7 8">
    <name type="scientific">Dimorphilus gyrociliatus</name>
    <dbReference type="NCBI Taxonomy" id="2664684"/>
    <lineage>
        <taxon>Eukaryota</taxon>
        <taxon>Metazoa</taxon>
        <taxon>Spiralia</taxon>
        <taxon>Lophotrochozoa</taxon>
        <taxon>Annelida</taxon>
        <taxon>Polychaeta</taxon>
        <taxon>Polychaeta incertae sedis</taxon>
        <taxon>Dinophilidae</taxon>
        <taxon>Dimorphilus</taxon>
    </lineage>
</organism>
<proteinExistence type="predicted"/>
<keyword evidence="1 3" id="KW-0238">DNA-binding</keyword>
<feature type="region of interest" description="Disordered" evidence="5">
    <location>
        <begin position="1"/>
        <end position="46"/>
    </location>
</feature>
<feature type="compositionally biased region" description="Basic and acidic residues" evidence="5">
    <location>
        <begin position="133"/>
        <end position="142"/>
    </location>
</feature>
<dbReference type="EMBL" id="CAJFCJ010000002">
    <property type="protein sequence ID" value="CAD5111601.1"/>
    <property type="molecule type" value="Genomic_DNA"/>
</dbReference>
<keyword evidence="8" id="KW-1185">Reference proteome</keyword>